<evidence type="ECO:0008006" key="8">
    <source>
        <dbReference type="Google" id="ProtNLM"/>
    </source>
</evidence>
<evidence type="ECO:0000256" key="2">
    <source>
        <dbReference type="ARBA" id="ARBA00022741"/>
    </source>
</evidence>
<organism evidence="6 7">
    <name type="scientific">Rhamnella rubrinervis</name>
    <dbReference type="NCBI Taxonomy" id="2594499"/>
    <lineage>
        <taxon>Eukaryota</taxon>
        <taxon>Viridiplantae</taxon>
        <taxon>Streptophyta</taxon>
        <taxon>Embryophyta</taxon>
        <taxon>Tracheophyta</taxon>
        <taxon>Spermatophyta</taxon>
        <taxon>Magnoliopsida</taxon>
        <taxon>eudicotyledons</taxon>
        <taxon>Gunneridae</taxon>
        <taxon>Pentapetalae</taxon>
        <taxon>rosids</taxon>
        <taxon>fabids</taxon>
        <taxon>Rosales</taxon>
        <taxon>Rhamnaceae</taxon>
        <taxon>rhamnoid group</taxon>
        <taxon>Rhamneae</taxon>
        <taxon>Rhamnella</taxon>
    </lineage>
</organism>
<evidence type="ECO:0000313" key="7">
    <source>
        <dbReference type="Proteomes" id="UP000796880"/>
    </source>
</evidence>
<evidence type="ECO:0000313" key="6">
    <source>
        <dbReference type="EMBL" id="KAF3438797.1"/>
    </source>
</evidence>
<dbReference type="AlphaFoldDB" id="A0A8K0DWE9"/>
<protein>
    <recommendedName>
        <fullName evidence="8">Disease resistance RPP13-like protein 1</fullName>
    </recommendedName>
</protein>
<dbReference type="InterPro" id="IPR032675">
    <property type="entry name" value="LRR_dom_sf"/>
</dbReference>
<keyword evidence="7" id="KW-1185">Reference proteome</keyword>
<dbReference type="Pfam" id="PF25019">
    <property type="entry name" value="LRR_R13L1-DRL21"/>
    <property type="match status" value="1"/>
</dbReference>
<dbReference type="PANTHER" id="PTHR23317">
    <property type="entry name" value="DEDICATOR OF CYTOKINESIS DOCK"/>
    <property type="match status" value="1"/>
</dbReference>
<reference evidence="6" key="1">
    <citation type="submission" date="2020-03" db="EMBL/GenBank/DDBJ databases">
        <title>A high-quality chromosome-level genome assembly of a woody plant with both climbing and erect habits, Rhamnella rubrinervis.</title>
        <authorList>
            <person name="Lu Z."/>
            <person name="Yang Y."/>
            <person name="Zhu X."/>
            <person name="Sun Y."/>
        </authorList>
    </citation>
    <scope>NUCLEOTIDE SEQUENCE</scope>
    <source>
        <strain evidence="6">BYM</strain>
        <tissue evidence="6">Leaf</tissue>
    </source>
</reference>
<dbReference type="GO" id="GO:0005085">
    <property type="term" value="F:guanyl-nucleotide exchange factor activity"/>
    <property type="evidence" value="ECO:0007669"/>
    <property type="project" value="InterPro"/>
</dbReference>
<accession>A0A8K0DWE9</accession>
<dbReference type="Proteomes" id="UP000796880">
    <property type="component" value="Unassembled WGS sequence"/>
</dbReference>
<gene>
    <name evidence="6" type="ORF">FNV43_RR21562</name>
</gene>
<keyword evidence="1" id="KW-0677">Repeat</keyword>
<comment type="caution">
    <text evidence="6">The sequence shown here is derived from an EMBL/GenBank/DDBJ whole genome shotgun (WGS) entry which is preliminary data.</text>
</comment>
<evidence type="ECO:0000259" key="4">
    <source>
        <dbReference type="Pfam" id="PF18052"/>
    </source>
</evidence>
<dbReference type="Gene3D" id="1.20.5.4130">
    <property type="match status" value="1"/>
</dbReference>
<dbReference type="SUPFAM" id="SSF52058">
    <property type="entry name" value="L domain-like"/>
    <property type="match status" value="1"/>
</dbReference>
<dbReference type="GO" id="GO:0006952">
    <property type="term" value="P:defense response"/>
    <property type="evidence" value="ECO:0007669"/>
    <property type="project" value="UniProtKB-KW"/>
</dbReference>
<dbReference type="InterPro" id="IPR026791">
    <property type="entry name" value="DOCK"/>
</dbReference>
<dbReference type="GO" id="GO:0000166">
    <property type="term" value="F:nucleotide binding"/>
    <property type="evidence" value="ECO:0007669"/>
    <property type="project" value="UniProtKB-KW"/>
</dbReference>
<feature type="domain" description="Disease resistance N-terminal" evidence="4">
    <location>
        <begin position="10"/>
        <end position="102"/>
    </location>
</feature>
<sequence>MAAELVGGAFLSASLQMLFDRLASPEVVDFIKEKKLNDVLLKNLKIMLLSANSLVNDAEEKQIRNPAVREWLEELKEATYVAEDLIYHINTEALQRKMEGEHEAAQVRYRISSQLGLLDFPVESKLREILARLEYIVKQKDILADKEAIVKLLVSDDDLGGGNKISVIPIVGMGAEDSQKAREVLDGLQPPTNIEKLHIAGYGGTRFPNWVVDGSLSQLVDLRLLIEGLATLRALDINGLINLKSLNGKAFQHLTSLIILEISDCLQLQCSLKKIAEKDGGKFEAAVYAAHCCNSWRMLPICRDWETTHFADWLDVQVDLELAHLQSGDLTRLEALEMHVVENWQCLSAFKWCRKLAKASLHPGAFKWCIKMLLEDARSSNVKIEPQGTPESFHLWQRVNSQLSSPSQPYSLREALSQAQSSRAGASAQALRGSLHPTLGQKLAARILVVLLCKHDFDAPYQKPDDKLYIVLLYFPLIGQVESYLSLSSASCLQLIALLFLLDLGKYSQYMLAKVKFLATQEGHLFSSYIAIEYFRRNAGFDNLNAVEKREVLVVILQIVRNLDDASLAEARLKLWQLRIAQTRLFYKLMEECLVLFDFAYCGSSLPLIK</sequence>
<evidence type="ECO:0000256" key="3">
    <source>
        <dbReference type="ARBA" id="ARBA00022821"/>
    </source>
</evidence>
<feature type="domain" description="R13L1/DRL21-like LRR repeat region" evidence="5">
    <location>
        <begin position="175"/>
        <end position="246"/>
    </location>
</feature>
<name>A0A8K0DWE9_9ROSA</name>
<dbReference type="InterPro" id="IPR056789">
    <property type="entry name" value="LRR_R13L1-DRL21"/>
</dbReference>
<dbReference type="EMBL" id="VOIH02000009">
    <property type="protein sequence ID" value="KAF3438797.1"/>
    <property type="molecule type" value="Genomic_DNA"/>
</dbReference>
<evidence type="ECO:0000259" key="5">
    <source>
        <dbReference type="Pfam" id="PF25019"/>
    </source>
</evidence>
<dbReference type="PANTHER" id="PTHR23317:SF76">
    <property type="entry name" value="LD20667P"/>
    <property type="match status" value="1"/>
</dbReference>
<dbReference type="GO" id="GO:0007264">
    <property type="term" value="P:small GTPase-mediated signal transduction"/>
    <property type="evidence" value="ECO:0007669"/>
    <property type="project" value="InterPro"/>
</dbReference>
<dbReference type="Gene3D" id="3.80.10.10">
    <property type="entry name" value="Ribonuclease Inhibitor"/>
    <property type="match status" value="1"/>
</dbReference>
<keyword evidence="3" id="KW-0611">Plant defense</keyword>
<proteinExistence type="predicted"/>
<keyword evidence="2" id="KW-0547">Nucleotide-binding</keyword>
<dbReference type="Pfam" id="PF18052">
    <property type="entry name" value="Rx_N"/>
    <property type="match status" value="1"/>
</dbReference>
<evidence type="ECO:0000256" key="1">
    <source>
        <dbReference type="ARBA" id="ARBA00022737"/>
    </source>
</evidence>
<dbReference type="InterPro" id="IPR041118">
    <property type="entry name" value="Rx_N"/>
</dbReference>